<dbReference type="SMART" id="SM00225">
    <property type="entry name" value="BTB"/>
    <property type="match status" value="1"/>
</dbReference>
<dbReference type="InterPro" id="IPR000210">
    <property type="entry name" value="BTB/POZ_dom"/>
</dbReference>
<dbReference type="PANTHER" id="PTHR46231:SF1">
    <property type="entry name" value="ANKYRIN REPEAT AND BTB_POZ DOMAIN-CONTAINING PROTEIN 1"/>
    <property type="match status" value="1"/>
</dbReference>
<dbReference type="OrthoDB" id="10004641at2759"/>
<reference evidence="6 7" key="1">
    <citation type="journal article" date="2017" name="Mol. Biol. Evol.">
        <title>The 4-celled Tetrabaena socialis nuclear genome reveals the essential components for genetic control of cell number at the origin of multicellularity in the volvocine lineage.</title>
        <authorList>
            <person name="Featherston J."/>
            <person name="Arakaki Y."/>
            <person name="Hanschen E.R."/>
            <person name="Ferris P.J."/>
            <person name="Michod R.E."/>
            <person name="Olson B.J.S.C."/>
            <person name="Nozaki H."/>
            <person name="Durand P.M."/>
        </authorList>
    </citation>
    <scope>NUCLEOTIDE SEQUENCE [LARGE SCALE GENOMIC DNA]</scope>
    <source>
        <strain evidence="6 7">NIES-571</strain>
    </source>
</reference>
<dbReference type="Pfam" id="PF00651">
    <property type="entry name" value="BTB"/>
    <property type="match status" value="1"/>
</dbReference>
<sequence>MQFLSCEIPAPEVVQGVVTRTVPGEPAATQTLAACRRELRPLTGADAHGGLELGPPLQLYADPAPLHAGVEPPPRRPYAPRRPFHHPVWDPFSSAVYLCEGHGVARLGGDGWVALVAGAVTEKGEADGPGTAARFRSPRYLVSDGQGALYVAQERRIRKLQLPRAAGLEPGQREAAPAGGGSAAAAAPAAAAGGRAPAAAAGGEVLVSTLPLLAPADIWGLAYDDGEHGGGSGGGGASGGLLFMTDTALYRLPLGDPAAGPLLLAGREGARGAATGAGADARFNSAYGIVRDGEGNVYASDLGANSLRRVAADGTVSSAAAGLRGSLDPAILPNGCLALCRTDGGLHVLGLGLKLPRLHAAAPPLPPPPPAGPPPRTLPADMCALLGRQPDAFADVAIEVSGRTFHAHSAVLAARSDYWRQCLGGACDADSGAGSGSQQQQQQQQQRRLSLPGAEAAAFEVVLRFVYTGAADVPPALAEGVAELAARLLLPELRELAAAVAAGAPVAAVTVAGLAPAGSNIT</sequence>
<keyword evidence="2" id="KW-0677">Repeat</keyword>
<dbReference type="GO" id="GO:0005737">
    <property type="term" value="C:cytoplasm"/>
    <property type="evidence" value="ECO:0007669"/>
    <property type="project" value="TreeGrafter"/>
</dbReference>
<dbReference type="SUPFAM" id="SSF54695">
    <property type="entry name" value="POZ domain"/>
    <property type="match status" value="1"/>
</dbReference>
<dbReference type="Proteomes" id="UP000236333">
    <property type="component" value="Unassembled WGS sequence"/>
</dbReference>
<dbReference type="InterPro" id="IPR044515">
    <property type="entry name" value="ABTB1"/>
</dbReference>
<keyword evidence="7" id="KW-1185">Reference proteome</keyword>
<dbReference type="PROSITE" id="PS50097">
    <property type="entry name" value="BTB"/>
    <property type="match status" value="1"/>
</dbReference>
<accession>A0A2J7ZS55</accession>
<evidence type="ECO:0000313" key="6">
    <source>
        <dbReference type="EMBL" id="PNH03101.1"/>
    </source>
</evidence>
<evidence type="ECO:0000313" key="7">
    <source>
        <dbReference type="Proteomes" id="UP000236333"/>
    </source>
</evidence>
<keyword evidence="3" id="KW-0040">ANK repeat</keyword>
<gene>
    <name evidence="6" type="ORF">TSOC_010861</name>
</gene>
<dbReference type="Gene3D" id="2.120.10.30">
    <property type="entry name" value="TolB, C-terminal domain"/>
    <property type="match status" value="2"/>
</dbReference>
<comment type="caution">
    <text evidence="6">The sequence shown here is derived from an EMBL/GenBank/DDBJ whole genome shotgun (WGS) entry which is preliminary data.</text>
</comment>
<evidence type="ECO:0000256" key="1">
    <source>
        <dbReference type="ARBA" id="ARBA00004906"/>
    </source>
</evidence>
<proteinExistence type="predicted"/>
<comment type="pathway">
    <text evidence="1">Protein modification; protein ubiquitination.</text>
</comment>
<dbReference type="Gene3D" id="3.30.710.10">
    <property type="entry name" value="Potassium Channel Kv1.1, Chain A"/>
    <property type="match status" value="1"/>
</dbReference>
<name>A0A2J7ZS55_9CHLO</name>
<evidence type="ECO:0000256" key="4">
    <source>
        <dbReference type="SAM" id="MobiDB-lite"/>
    </source>
</evidence>
<feature type="compositionally biased region" description="Low complexity" evidence="4">
    <location>
        <begin position="430"/>
        <end position="446"/>
    </location>
</feature>
<dbReference type="AlphaFoldDB" id="A0A2J7ZS55"/>
<evidence type="ECO:0000256" key="2">
    <source>
        <dbReference type="ARBA" id="ARBA00022737"/>
    </source>
</evidence>
<evidence type="ECO:0000259" key="5">
    <source>
        <dbReference type="PROSITE" id="PS50097"/>
    </source>
</evidence>
<dbReference type="GO" id="GO:0000151">
    <property type="term" value="C:ubiquitin ligase complex"/>
    <property type="evidence" value="ECO:0007669"/>
    <property type="project" value="TreeGrafter"/>
</dbReference>
<dbReference type="EMBL" id="PGGS01000547">
    <property type="protein sequence ID" value="PNH03101.1"/>
    <property type="molecule type" value="Genomic_DNA"/>
</dbReference>
<dbReference type="InterPro" id="IPR011042">
    <property type="entry name" value="6-blade_b-propeller_TolB-like"/>
</dbReference>
<dbReference type="SUPFAM" id="SSF63829">
    <property type="entry name" value="Calcium-dependent phosphotriesterase"/>
    <property type="match status" value="1"/>
</dbReference>
<evidence type="ECO:0000256" key="3">
    <source>
        <dbReference type="ARBA" id="ARBA00023043"/>
    </source>
</evidence>
<dbReference type="PANTHER" id="PTHR46231">
    <property type="entry name" value="ANKYRIN REPEAT AND BTB/POZ DOMAIN-CONTAINING PROTEIN 1"/>
    <property type="match status" value="1"/>
</dbReference>
<dbReference type="InterPro" id="IPR011333">
    <property type="entry name" value="SKP1/BTB/POZ_sf"/>
</dbReference>
<feature type="domain" description="BTB" evidence="5">
    <location>
        <begin position="394"/>
        <end position="475"/>
    </location>
</feature>
<organism evidence="6 7">
    <name type="scientific">Tetrabaena socialis</name>
    <dbReference type="NCBI Taxonomy" id="47790"/>
    <lineage>
        <taxon>Eukaryota</taxon>
        <taxon>Viridiplantae</taxon>
        <taxon>Chlorophyta</taxon>
        <taxon>core chlorophytes</taxon>
        <taxon>Chlorophyceae</taxon>
        <taxon>CS clade</taxon>
        <taxon>Chlamydomonadales</taxon>
        <taxon>Tetrabaenaceae</taxon>
        <taxon>Tetrabaena</taxon>
    </lineage>
</organism>
<protein>
    <submittedName>
        <fullName evidence="6">ARM REPEAT PROTEIN INTERACTING WITH ABF2</fullName>
    </submittedName>
</protein>
<dbReference type="CDD" id="cd18186">
    <property type="entry name" value="BTB_POZ_ZBTB_KLHL-like"/>
    <property type="match status" value="1"/>
</dbReference>
<feature type="region of interest" description="Disordered" evidence="4">
    <location>
        <begin position="430"/>
        <end position="449"/>
    </location>
</feature>